<feature type="region of interest" description="Disordered" evidence="1">
    <location>
        <begin position="1"/>
        <end position="74"/>
    </location>
</feature>
<accession>A0A0M2SMF7</accession>
<dbReference type="Proteomes" id="UP000034287">
    <property type="component" value="Unassembled WGS sequence"/>
</dbReference>
<gene>
    <name evidence="2" type="ORF">WN59_09285</name>
</gene>
<dbReference type="RefSeq" id="WP_046516245.1">
    <property type="nucleotide sequence ID" value="NZ_LAYZ01000024.1"/>
</dbReference>
<evidence type="ECO:0000313" key="2">
    <source>
        <dbReference type="EMBL" id="KKK33800.1"/>
    </source>
</evidence>
<dbReference type="STRING" id="1432562.WN59_09285"/>
<keyword evidence="3" id="KW-1185">Reference proteome</keyword>
<comment type="caution">
    <text evidence="2">The sequence shown here is derived from an EMBL/GenBank/DDBJ whole genome shotgun (WGS) entry which is preliminary data.</text>
</comment>
<feature type="compositionally biased region" description="Basic and acidic residues" evidence="1">
    <location>
        <begin position="1"/>
        <end position="60"/>
    </location>
</feature>
<name>A0A0M2SMF7_9STAP</name>
<evidence type="ECO:0000313" key="3">
    <source>
        <dbReference type="Proteomes" id="UP000034287"/>
    </source>
</evidence>
<dbReference type="PATRIC" id="fig|1432562.3.peg.1834"/>
<dbReference type="OrthoDB" id="2390239at2"/>
<dbReference type="EMBL" id="LAYZ01000024">
    <property type="protein sequence ID" value="KKK33800.1"/>
    <property type="molecule type" value="Genomic_DNA"/>
</dbReference>
<reference evidence="2 3" key="1">
    <citation type="submission" date="2015-04" db="EMBL/GenBank/DDBJ databases">
        <title>Taxonomic description and genome sequence of Salinicoccus sediminis sp. nov., a novel hyper halotolerant bacterium isolated from marine sediment.</title>
        <authorList>
            <person name="Mathan Kumar R."/>
            <person name="Kaur G."/>
            <person name="Kumar N."/>
            <person name="Kumar A."/>
            <person name="Singh N.K."/>
            <person name="Kaur N."/>
            <person name="Mayilraj S."/>
        </authorList>
    </citation>
    <scope>NUCLEOTIDE SEQUENCE [LARGE SCALE GENOMIC DNA]</scope>
    <source>
        <strain evidence="2 3">SV-16</strain>
    </source>
</reference>
<sequence>MAEEKKGLFDKAKDKVNELKDNTSKEDVQQGWDTAKEHGDEHLGENEKWNSAKEKGDSAMDKFGGGGNEEEENK</sequence>
<dbReference type="AlphaFoldDB" id="A0A0M2SMF7"/>
<organism evidence="2 3">
    <name type="scientific">Salinicoccus sediminis</name>
    <dbReference type="NCBI Taxonomy" id="1432562"/>
    <lineage>
        <taxon>Bacteria</taxon>
        <taxon>Bacillati</taxon>
        <taxon>Bacillota</taxon>
        <taxon>Bacilli</taxon>
        <taxon>Bacillales</taxon>
        <taxon>Staphylococcaceae</taxon>
        <taxon>Salinicoccus</taxon>
    </lineage>
</organism>
<evidence type="ECO:0000256" key="1">
    <source>
        <dbReference type="SAM" id="MobiDB-lite"/>
    </source>
</evidence>
<protein>
    <submittedName>
        <fullName evidence="2">Uncharacterized protein</fullName>
    </submittedName>
</protein>
<proteinExistence type="predicted"/>